<evidence type="ECO:0000259" key="6">
    <source>
        <dbReference type="Pfam" id="PF00419"/>
    </source>
</evidence>
<protein>
    <submittedName>
        <fullName evidence="7">Type 1 fimbrial major subunit FimA</fullName>
    </submittedName>
</protein>
<dbReference type="Proteomes" id="UP000829116">
    <property type="component" value="Chromosome"/>
</dbReference>
<dbReference type="Gene3D" id="2.60.40.1090">
    <property type="entry name" value="Fimbrial-type adhesion domain"/>
    <property type="match status" value="1"/>
</dbReference>
<feature type="chain" id="PRO_5040318168" evidence="5">
    <location>
        <begin position="26"/>
        <end position="189"/>
    </location>
</feature>
<dbReference type="PANTHER" id="PTHR33420:SF12">
    <property type="entry name" value="FIMBRIN-LIKE PROTEIN FIMI-RELATED"/>
    <property type="match status" value="1"/>
</dbReference>
<evidence type="ECO:0000256" key="5">
    <source>
        <dbReference type="SAM" id="SignalP"/>
    </source>
</evidence>
<accession>A0A9Q8Q019</accession>
<dbReference type="SUPFAM" id="SSF49401">
    <property type="entry name" value="Bacterial adhesins"/>
    <property type="match status" value="1"/>
</dbReference>
<evidence type="ECO:0000256" key="4">
    <source>
        <dbReference type="ARBA" id="ARBA00023263"/>
    </source>
</evidence>
<keyword evidence="3 5" id="KW-0732">Signal</keyword>
<sequence length="189" mass="19515">MLIQKRVLQSAFAVSLFSISVFASAASQTAIVPGGTVHFTGQIVNAACAVSADSTNQTVNMGQYRTAFFTAVGVRSNAVPFTIKLEDCDTKVSETAKTSFRGNSNQVDNTLLTVSNVGGGAAGAASGVGIEISDSSGTVLKPDGSVFSTPQKLNDGANTLHFTARYKSISNKVTPGAADADATFTMQYN</sequence>
<dbReference type="EMBL" id="CP093245">
    <property type="protein sequence ID" value="UNH29566.1"/>
    <property type="molecule type" value="Genomic_DNA"/>
</dbReference>
<dbReference type="NCBIfam" id="NF011741">
    <property type="entry name" value="PRK15194.1"/>
    <property type="match status" value="1"/>
</dbReference>
<evidence type="ECO:0000256" key="3">
    <source>
        <dbReference type="ARBA" id="ARBA00022729"/>
    </source>
</evidence>
<organism evidence="7 8">
    <name type="scientific">Moellerella wisconsensis</name>
    <dbReference type="NCBI Taxonomy" id="158849"/>
    <lineage>
        <taxon>Bacteria</taxon>
        <taxon>Pseudomonadati</taxon>
        <taxon>Pseudomonadota</taxon>
        <taxon>Gammaproteobacteria</taxon>
        <taxon>Enterobacterales</taxon>
        <taxon>Morganellaceae</taxon>
        <taxon>Moellerella</taxon>
    </lineage>
</organism>
<evidence type="ECO:0000256" key="2">
    <source>
        <dbReference type="ARBA" id="ARBA00006671"/>
    </source>
</evidence>
<feature type="domain" description="Fimbrial-type adhesion" evidence="6">
    <location>
        <begin position="37"/>
        <end position="188"/>
    </location>
</feature>
<feature type="signal peptide" evidence="5">
    <location>
        <begin position="1"/>
        <end position="25"/>
    </location>
</feature>
<dbReference type="GO" id="GO:0009289">
    <property type="term" value="C:pilus"/>
    <property type="evidence" value="ECO:0007669"/>
    <property type="project" value="UniProtKB-SubCell"/>
</dbReference>
<reference evidence="7" key="1">
    <citation type="submission" date="2022-03" db="EMBL/GenBank/DDBJ databases">
        <title>ESBL-producing Moellerella wisconsensis and Escherichia marmotae isolated from wild game meat.</title>
        <authorList>
            <person name="Biggel M."/>
        </authorList>
    </citation>
    <scope>NUCLEOTIDE SEQUENCE</scope>
    <source>
        <strain evidence="7">W51</strain>
    </source>
</reference>
<evidence type="ECO:0000256" key="1">
    <source>
        <dbReference type="ARBA" id="ARBA00004561"/>
    </source>
</evidence>
<dbReference type="AlphaFoldDB" id="A0A9Q8Q019"/>
<comment type="similarity">
    <text evidence="2">Belongs to the fimbrial protein family.</text>
</comment>
<dbReference type="InterPro" id="IPR050263">
    <property type="entry name" value="Bact_Fimbrial_Adh_Pro"/>
</dbReference>
<proteinExistence type="inferred from homology"/>
<keyword evidence="4" id="KW-0281">Fimbrium</keyword>
<comment type="subcellular location">
    <subcellularLocation>
        <location evidence="1">Fimbrium</location>
    </subcellularLocation>
</comment>
<evidence type="ECO:0000313" key="7">
    <source>
        <dbReference type="EMBL" id="UNH29566.1"/>
    </source>
</evidence>
<name>A0A9Q8Q019_9GAMM</name>
<gene>
    <name evidence="7" type="primary">fimA</name>
    <name evidence="7" type="ORF">MNY72_09190</name>
</gene>
<dbReference type="InterPro" id="IPR008966">
    <property type="entry name" value="Adhesion_dom_sf"/>
</dbReference>
<dbReference type="PANTHER" id="PTHR33420">
    <property type="entry name" value="FIMBRIAL SUBUNIT ELFA-RELATED"/>
    <property type="match status" value="1"/>
</dbReference>
<dbReference type="Pfam" id="PF00419">
    <property type="entry name" value="Fimbrial"/>
    <property type="match status" value="1"/>
</dbReference>
<dbReference type="InterPro" id="IPR036937">
    <property type="entry name" value="Adhesion_dom_fimbrial_sf"/>
</dbReference>
<evidence type="ECO:0000313" key="8">
    <source>
        <dbReference type="Proteomes" id="UP000829116"/>
    </source>
</evidence>
<dbReference type="InterPro" id="IPR000259">
    <property type="entry name" value="Adhesion_dom_fimbrial"/>
</dbReference>
<dbReference type="GO" id="GO:0043709">
    <property type="term" value="P:cell adhesion involved in single-species biofilm formation"/>
    <property type="evidence" value="ECO:0007669"/>
    <property type="project" value="TreeGrafter"/>
</dbReference>
<dbReference type="RefSeq" id="WP_241541761.1">
    <property type="nucleotide sequence ID" value="NZ_CAWQWL010000001.1"/>
</dbReference>